<reference evidence="1" key="1">
    <citation type="submission" date="2020-05" db="EMBL/GenBank/DDBJ databases">
        <authorList>
            <person name="Chiriac C."/>
            <person name="Salcher M."/>
            <person name="Ghai R."/>
            <person name="Kavagutti S V."/>
        </authorList>
    </citation>
    <scope>NUCLEOTIDE SEQUENCE</scope>
</reference>
<evidence type="ECO:0000313" key="1">
    <source>
        <dbReference type="EMBL" id="CAB4679683.1"/>
    </source>
</evidence>
<accession>A0A6J6N552</accession>
<gene>
    <name evidence="1" type="ORF">UFOPK2350_00921</name>
</gene>
<dbReference type="AlphaFoldDB" id="A0A6J6N552"/>
<dbReference type="EMBL" id="CAEZXE010000071">
    <property type="protein sequence ID" value="CAB4679683.1"/>
    <property type="molecule type" value="Genomic_DNA"/>
</dbReference>
<proteinExistence type="predicted"/>
<name>A0A6J6N552_9ZZZZ</name>
<protein>
    <submittedName>
        <fullName evidence="1">Unannotated protein</fullName>
    </submittedName>
</protein>
<sequence>MRLFPSMSQTVDPSRDCSLELSSHDRADQRPHEVDWSANFRAQATSTLDGVARSSWPRTYCCQCGQRRRRYRYLCLGGFPVWVPNTFRDVARHNCADHRSGNVSASWRPYRRRSDVAHSRTVPTARVGIRHCLFAHCEPWSCRLGVRRYRCSIRIVRRLALHLDSDCGSCDLGCGCVRELPICREGLSASRSRVHYLPHCGNSRKARLGRGR</sequence>
<organism evidence="1">
    <name type="scientific">freshwater metagenome</name>
    <dbReference type="NCBI Taxonomy" id="449393"/>
    <lineage>
        <taxon>unclassified sequences</taxon>
        <taxon>metagenomes</taxon>
        <taxon>ecological metagenomes</taxon>
    </lineage>
</organism>